<evidence type="ECO:0000256" key="3">
    <source>
        <dbReference type="ARBA" id="ARBA00022478"/>
    </source>
</evidence>
<comment type="subcellular location">
    <subcellularLocation>
        <location evidence="1">Nucleus</location>
        <location evidence="1">Nucleolus</location>
    </subcellularLocation>
</comment>
<name>A0A0D7A9X8_9AGAR</name>
<comment type="similarity">
    <text evidence="2">Belongs to the eukaryotic RPA49/POLR1E RNA polymerase subunit family.</text>
</comment>
<evidence type="ECO:0000313" key="6">
    <source>
        <dbReference type="EMBL" id="KIY47633.1"/>
    </source>
</evidence>
<dbReference type="AlphaFoldDB" id="A0A0D7A9X8"/>
<evidence type="ECO:0000313" key="7">
    <source>
        <dbReference type="Proteomes" id="UP000054144"/>
    </source>
</evidence>
<keyword evidence="4" id="KW-0804">Transcription</keyword>
<evidence type="ECO:0000256" key="4">
    <source>
        <dbReference type="ARBA" id="ARBA00023163"/>
    </source>
</evidence>
<dbReference type="InterPro" id="IPR009668">
    <property type="entry name" value="RNA_pol-assoc_fac_A49-like"/>
</dbReference>
<dbReference type="EMBL" id="KN881930">
    <property type="protein sequence ID" value="KIY47633.1"/>
    <property type="molecule type" value="Genomic_DNA"/>
</dbReference>
<protein>
    <submittedName>
        <fullName evidence="6">RNA polymerase I associated factor, A49-like protein</fullName>
    </submittedName>
</protein>
<keyword evidence="3" id="KW-0240">DNA-directed RNA polymerase</keyword>
<reference evidence="6 7" key="1">
    <citation type="journal article" date="2015" name="Fungal Genet. Biol.">
        <title>Evolution of novel wood decay mechanisms in Agaricales revealed by the genome sequences of Fistulina hepatica and Cylindrobasidium torrendii.</title>
        <authorList>
            <person name="Floudas D."/>
            <person name="Held B.W."/>
            <person name="Riley R."/>
            <person name="Nagy L.G."/>
            <person name="Koehler G."/>
            <person name="Ransdell A.S."/>
            <person name="Younus H."/>
            <person name="Chow J."/>
            <person name="Chiniquy J."/>
            <person name="Lipzen A."/>
            <person name="Tritt A."/>
            <person name="Sun H."/>
            <person name="Haridas S."/>
            <person name="LaButti K."/>
            <person name="Ohm R.A."/>
            <person name="Kues U."/>
            <person name="Blanchette R.A."/>
            <person name="Grigoriev I.V."/>
            <person name="Minto R.E."/>
            <person name="Hibbett D.S."/>
        </authorList>
    </citation>
    <scope>NUCLEOTIDE SEQUENCE [LARGE SCALE GENOMIC DNA]</scope>
    <source>
        <strain evidence="6 7">ATCC 64428</strain>
    </source>
</reference>
<gene>
    <name evidence="6" type="ORF">FISHEDRAFT_44907</name>
</gene>
<dbReference type="Proteomes" id="UP000054144">
    <property type="component" value="Unassembled WGS sequence"/>
</dbReference>
<evidence type="ECO:0000256" key="2">
    <source>
        <dbReference type="ARBA" id="ARBA00009430"/>
    </source>
</evidence>
<dbReference type="OrthoDB" id="532500at2759"/>
<dbReference type="Pfam" id="PF06870">
    <property type="entry name" value="RNA_pol_I_A49"/>
    <property type="match status" value="1"/>
</dbReference>
<keyword evidence="5" id="KW-0539">Nucleus</keyword>
<sequence length="423" mass="46875">MTSTLISSSKKRKRSQEISFKVAEDCHPDGVGPVLASFPCISPPPGTAFQAYARKKPNISMDFHADMIIAGETDTVDFESTSALAGQGCQYLVALHNPETSSVTIYPTPISPVLVRHTVKALKSIPTMAAPTTAVYREARNALGDTFGTKKAKAAIRAEERNRVDVSAMEGVMSHVMDGIDKDANGLLNKEEAKELADANRLVPPFNMDAKEVGDIYPLHNVIPESEYKAISVSAFEDAKSAKDRVALLPSRRSEWCYHRIENLFSNQELNAKKRRRIIFYISAMLAFRRVTRNKAMDKDDIHKALHGVPSATVDSFITRFTEELRDPTKVQATSDTQTNLLTHMLALCLRVDRFAMDPTDITTDLSLSQSRVHALLRSMGCKIGKISERDASQLGVKQDDVKRAILTTPLTFPKIRTRRAGR</sequence>
<evidence type="ECO:0000256" key="5">
    <source>
        <dbReference type="ARBA" id="ARBA00023242"/>
    </source>
</evidence>
<dbReference type="PANTHER" id="PTHR14440">
    <property type="entry name" value="DNA-DIRECTED RNA POLYMERASE I SUBUNIT RPA49"/>
    <property type="match status" value="1"/>
</dbReference>
<evidence type="ECO:0000256" key="1">
    <source>
        <dbReference type="ARBA" id="ARBA00004604"/>
    </source>
</evidence>
<accession>A0A0D7A9X8</accession>
<organism evidence="6 7">
    <name type="scientific">Fistulina hepatica ATCC 64428</name>
    <dbReference type="NCBI Taxonomy" id="1128425"/>
    <lineage>
        <taxon>Eukaryota</taxon>
        <taxon>Fungi</taxon>
        <taxon>Dikarya</taxon>
        <taxon>Basidiomycota</taxon>
        <taxon>Agaricomycotina</taxon>
        <taxon>Agaricomycetes</taxon>
        <taxon>Agaricomycetidae</taxon>
        <taxon>Agaricales</taxon>
        <taxon>Fistulinaceae</taxon>
        <taxon>Fistulina</taxon>
    </lineage>
</organism>
<dbReference type="GO" id="GO:0003677">
    <property type="term" value="F:DNA binding"/>
    <property type="evidence" value="ECO:0007669"/>
    <property type="project" value="InterPro"/>
</dbReference>
<keyword evidence="7" id="KW-1185">Reference proteome</keyword>
<dbReference type="GO" id="GO:0006351">
    <property type="term" value="P:DNA-templated transcription"/>
    <property type="evidence" value="ECO:0007669"/>
    <property type="project" value="InterPro"/>
</dbReference>
<dbReference type="GO" id="GO:0000428">
    <property type="term" value="C:DNA-directed RNA polymerase complex"/>
    <property type="evidence" value="ECO:0007669"/>
    <property type="project" value="UniProtKB-KW"/>
</dbReference>
<proteinExistence type="inferred from homology"/>
<dbReference type="GO" id="GO:0005730">
    <property type="term" value="C:nucleolus"/>
    <property type="evidence" value="ECO:0007669"/>
    <property type="project" value="UniProtKB-SubCell"/>
</dbReference>